<keyword evidence="3" id="KW-1185">Reference proteome</keyword>
<reference evidence="2 3" key="2">
    <citation type="submission" date="2016-12" db="EMBL/GenBank/DDBJ databases">
        <title>Draft Genome Sequence of Cystobacter ferrugineus Strain Cbfe23.</title>
        <authorList>
            <person name="Akbar S."/>
            <person name="Dowd S.E."/>
            <person name="Stevens D.C."/>
        </authorList>
    </citation>
    <scope>NUCLEOTIDE SEQUENCE [LARGE SCALE GENOMIC DNA]</scope>
    <source>
        <strain evidence="2 3">Cbfe23</strain>
    </source>
</reference>
<dbReference type="EMBL" id="MPIN01000007">
    <property type="protein sequence ID" value="OJH37575.1"/>
    <property type="molecule type" value="Genomic_DNA"/>
</dbReference>
<dbReference type="AlphaFoldDB" id="A0A1L9B5P9"/>
<sequence>MYSDLQTNADQNISLRLGAGRAGVYNGKYLKGVGRTLLAANWNNPTDRYHNSGHMLPSAAAREYLVSCYLEEMGAGDTLVACEGLLLAPLPPDAEHYVESIFAGRDLRQLAPANRRLQAITVKRAGFARLSNFVWAFSQWRSKAPFLVELLLKMAQYLGDPSQPEVRLRDVTPMAIAERMECALERLVQHFARFFRTGVYWGSFHNNFTADGRFLDLETPIVFGGPFIGMVTTSGTLPESVDMADFHVLVGCEVLLCLQQFRTFLAFLLDRLEWLGRNDAGGGELENRFLLDTAEALRARFPQSHWLHDPGALGEKLTAALASVLALPPGATEELGALVDVQCHVALNMKPKRKGVVRLVPVQTQLANPEPMFSAVAGVPRFLEGFVGQTRTSLVFNAALGRVDAADDVATALQRVRDAEAAIRGSAREQRGAETSPAMGERVTTFT</sequence>
<evidence type="ECO:0000313" key="3">
    <source>
        <dbReference type="Proteomes" id="UP000182229"/>
    </source>
</evidence>
<organism evidence="2 3">
    <name type="scientific">Cystobacter ferrugineus</name>
    <dbReference type="NCBI Taxonomy" id="83449"/>
    <lineage>
        <taxon>Bacteria</taxon>
        <taxon>Pseudomonadati</taxon>
        <taxon>Myxococcota</taxon>
        <taxon>Myxococcia</taxon>
        <taxon>Myxococcales</taxon>
        <taxon>Cystobacterineae</taxon>
        <taxon>Archangiaceae</taxon>
        <taxon>Cystobacter</taxon>
    </lineage>
</organism>
<dbReference type="RefSeq" id="WP_071901043.1">
    <property type="nucleotide sequence ID" value="NZ_MPIN01000007.1"/>
</dbReference>
<gene>
    <name evidence="2" type="ORF">BON30_25575</name>
</gene>
<feature type="region of interest" description="Disordered" evidence="1">
    <location>
        <begin position="424"/>
        <end position="447"/>
    </location>
</feature>
<proteinExistence type="predicted"/>
<reference evidence="3" key="1">
    <citation type="submission" date="2016-11" db="EMBL/GenBank/DDBJ databases">
        <authorList>
            <person name="Shukria A."/>
            <person name="Stevens D.C."/>
        </authorList>
    </citation>
    <scope>NUCLEOTIDE SEQUENCE [LARGE SCALE GENOMIC DNA]</scope>
    <source>
        <strain evidence="3">Cbfe23</strain>
    </source>
</reference>
<dbReference type="STRING" id="83449.BON30_25575"/>
<evidence type="ECO:0000256" key="1">
    <source>
        <dbReference type="SAM" id="MobiDB-lite"/>
    </source>
</evidence>
<comment type="caution">
    <text evidence="2">The sequence shown here is derived from an EMBL/GenBank/DDBJ whole genome shotgun (WGS) entry which is preliminary data.</text>
</comment>
<accession>A0A1L9B5P9</accession>
<protein>
    <submittedName>
        <fullName evidence="2">Uncharacterized protein</fullName>
    </submittedName>
</protein>
<dbReference type="OrthoDB" id="5488982at2"/>
<evidence type="ECO:0000313" key="2">
    <source>
        <dbReference type="EMBL" id="OJH37575.1"/>
    </source>
</evidence>
<dbReference type="Proteomes" id="UP000182229">
    <property type="component" value="Unassembled WGS sequence"/>
</dbReference>
<name>A0A1L9B5P9_9BACT</name>